<evidence type="ECO:0000256" key="3">
    <source>
        <dbReference type="ARBA" id="ARBA00022840"/>
    </source>
</evidence>
<dbReference type="InterPro" id="IPR037171">
    <property type="entry name" value="NagB/RpiA_transferase-like"/>
</dbReference>
<evidence type="ECO:0000313" key="5">
    <source>
        <dbReference type="EMBL" id="TWP38633.1"/>
    </source>
</evidence>
<evidence type="ECO:0000313" key="6">
    <source>
        <dbReference type="Proteomes" id="UP000320244"/>
    </source>
</evidence>
<dbReference type="SUPFAM" id="SSF100950">
    <property type="entry name" value="NagB/RpiA/CoA transferase-like"/>
    <property type="match status" value="1"/>
</dbReference>
<dbReference type="GO" id="GO:0035999">
    <property type="term" value="P:tetrahydrofolate interconversion"/>
    <property type="evidence" value="ECO:0007669"/>
    <property type="project" value="TreeGrafter"/>
</dbReference>
<gene>
    <name evidence="5" type="ORF">FGL98_02280</name>
</gene>
<dbReference type="RefSeq" id="WP_146315036.1">
    <property type="nucleotide sequence ID" value="NZ_VCQV01000002.1"/>
</dbReference>
<dbReference type="GO" id="GO:0009396">
    <property type="term" value="P:folic acid-containing compound biosynthetic process"/>
    <property type="evidence" value="ECO:0007669"/>
    <property type="project" value="TreeGrafter"/>
</dbReference>
<accession>A0A563E8Q7</accession>
<name>A0A563E8Q7_9MICO</name>
<protein>
    <submittedName>
        <fullName evidence="5">5-formyltetrahydrofolate cyclo-ligase</fullName>
    </submittedName>
</protein>
<evidence type="ECO:0000256" key="2">
    <source>
        <dbReference type="ARBA" id="ARBA00022741"/>
    </source>
</evidence>
<keyword evidence="5" id="KW-0436">Ligase</keyword>
<dbReference type="EMBL" id="VCQV01000002">
    <property type="protein sequence ID" value="TWP38633.1"/>
    <property type="molecule type" value="Genomic_DNA"/>
</dbReference>
<proteinExistence type="inferred from homology"/>
<dbReference type="Proteomes" id="UP000320244">
    <property type="component" value="Unassembled WGS sequence"/>
</dbReference>
<dbReference type="AlphaFoldDB" id="A0A563E8Q7"/>
<comment type="caution">
    <text evidence="5">The sequence shown here is derived from an EMBL/GenBank/DDBJ whole genome shotgun (WGS) entry which is preliminary data.</text>
</comment>
<dbReference type="GO" id="GO:0030272">
    <property type="term" value="F:5-formyltetrahydrofolate cyclo-ligase activity"/>
    <property type="evidence" value="ECO:0007669"/>
    <property type="project" value="TreeGrafter"/>
</dbReference>
<evidence type="ECO:0000256" key="1">
    <source>
        <dbReference type="ARBA" id="ARBA00010638"/>
    </source>
</evidence>
<organism evidence="5 6">
    <name type="scientific">Leekyejoonella antrihumi</name>
    <dbReference type="NCBI Taxonomy" id="1660198"/>
    <lineage>
        <taxon>Bacteria</taxon>
        <taxon>Bacillati</taxon>
        <taxon>Actinomycetota</taxon>
        <taxon>Actinomycetes</taxon>
        <taxon>Micrococcales</taxon>
        <taxon>Dermacoccaceae</taxon>
        <taxon>Leekyejoonella</taxon>
    </lineage>
</organism>
<feature type="binding site" evidence="4">
    <location>
        <begin position="130"/>
        <end position="138"/>
    </location>
    <ligand>
        <name>ATP</name>
        <dbReference type="ChEBI" id="CHEBI:30616"/>
    </ligand>
</feature>
<keyword evidence="2 4" id="KW-0547">Nucleotide-binding</keyword>
<reference evidence="5 6" key="2">
    <citation type="submission" date="2019-08" db="EMBL/GenBank/DDBJ databases">
        <title>Jejuicoccus antrihumi gen. nov., sp. nov., a new member of the family Dermacoccaceae isolated from a cave.</title>
        <authorList>
            <person name="Schumann P."/>
            <person name="Kim I.S."/>
        </authorList>
    </citation>
    <scope>NUCLEOTIDE SEQUENCE [LARGE SCALE GENOMIC DNA]</scope>
    <source>
        <strain evidence="5 6">C5-26</strain>
    </source>
</reference>
<keyword evidence="3 4" id="KW-0067">ATP-binding</keyword>
<dbReference type="InterPro" id="IPR024185">
    <property type="entry name" value="FTHF_cligase-like_sf"/>
</dbReference>
<reference evidence="5 6" key="1">
    <citation type="submission" date="2019-05" db="EMBL/GenBank/DDBJ databases">
        <authorList>
            <person name="Lee S.D."/>
        </authorList>
    </citation>
    <scope>NUCLEOTIDE SEQUENCE [LARGE SCALE GENOMIC DNA]</scope>
    <source>
        <strain evidence="5 6">C5-26</strain>
    </source>
</reference>
<dbReference type="OrthoDB" id="3242798at2"/>
<comment type="similarity">
    <text evidence="1">Belongs to the 5-formyltetrahydrofolate cyclo-ligase family.</text>
</comment>
<dbReference type="Gene3D" id="3.40.50.10420">
    <property type="entry name" value="NagB/RpiA/CoA transferase-like"/>
    <property type="match status" value="1"/>
</dbReference>
<dbReference type="InterPro" id="IPR002698">
    <property type="entry name" value="FTHF_cligase"/>
</dbReference>
<dbReference type="PIRSF" id="PIRSF006806">
    <property type="entry name" value="FTHF_cligase"/>
    <property type="match status" value="1"/>
</dbReference>
<feature type="binding site" evidence="4">
    <location>
        <position position="66"/>
    </location>
    <ligand>
        <name>substrate</name>
    </ligand>
</feature>
<sequence>MWRDLPQHKRAARSVIRAARRARAERHDADRRKSESDRLAGALADRLARRGGAPGVLAAYRSLPTEPPSDGIIETANRLGWLVILPELLADKDLTWTPHDDPGRDLGTGAIRDASVVVVPALAVDRHGMRLGQGGGSYDRALARRSPGSWIVAVVHDDELTQEVPCESHDLPVDAVLTPQHGVIDLPIRRKVQHEGGLT</sequence>
<dbReference type="GO" id="GO:0005524">
    <property type="term" value="F:ATP binding"/>
    <property type="evidence" value="ECO:0007669"/>
    <property type="project" value="UniProtKB-KW"/>
</dbReference>
<dbReference type="Pfam" id="PF01812">
    <property type="entry name" value="5-FTHF_cyc-lig"/>
    <property type="match status" value="1"/>
</dbReference>
<dbReference type="PANTHER" id="PTHR23407:SF1">
    <property type="entry name" value="5-FORMYLTETRAHYDROFOLATE CYCLO-LIGASE"/>
    <property type="match status" value="1"/>
</dbReference>
<dbReference type="PANTHER" id="PTHR23407">
    <property type="entry name" value="ATPASE INHIBITOR/5-FORMYLTETRAHYDROFOLATE CYCLO-LIGASE"/>
    <property type="match status" value="1"/>
</dbReference>
<keyword evidence="6" id="KW-1185">Reference proteome</keyword>
<evidence type="ECO:0000256" key="4">
    <source>
        <dbReference type="PIRSR" id="PIRSR006806-1"/>
    </source>
</evidence>